<dbReference type="VEuPathDB" id="TrichDB:TVAGG3_0631760"/>
<sequence length="1003" mass="115480">MSDNDSQDNELLLQVKRLEKKNSLLQQSNEYLQEKFEEMSKINQNLLDNKVIIESVRKENKQLQSENKDLNQRIQILCEKNDSLQKELESKKKPSQKLLSSDLTDLNSRINREREEFEIAIQQKDKEMQKLKGDLVQKDSDIKTLMSLLDQLKSANENFFNMNFTTTKDLIDYIKLNCNQGDDSEVKQLQELCTSQENQIQELRTLLKSEKKKRHVAEIETTQLREKISNLEIEYEIKFSDLNQKLEEAQHLNDLMKESHLNEKQQLRAKLASTQDLLEKTKNRIPSSNNEKSMSSDANLANLKSQNRELMDKLIEATNNLSNLKRENEELVDQISTFNKAKENLQTSIAQLRTENSHLREQINNQQSEIQRLKIHSSSLEEETRSATAQVLAAKATFNQTKHAFAEESAKADQLRQAVDGLKDIIASQKSEIDRYNSESSKLIGVILKQKILTEKVLSNQAESKSELKKQIKMLKEQLELEQKKNEHMASKAEEIPVTSWFCAEFPQNLIKQISDLSTNPSYKTVTKLKLVLETIAKYYNTEYKNQHNANDKINSSLKAKNNVLSEFITGIGAVLHNDKLTPDNLVRDPQIGTNAISYLNSLINELNTKSELIDEIDNASKKLFGLLGVETLQSAVKKAEKLIKSLKVASAQIDEQKAKCANERSSRKTAEAKAVAVQEQSQRDAEQKQIIISNLTNDKSRLAERLRAAETEIIQLRGELKKLQNEKEDLLNSKQLEHEDDLDSVRAEWQQKVEAAQKEADDLAAELDESLANNENLEMLNKQLRNELENLQLDCEARSKKIADLQLENEVTIQECKDNLEREKQDLTQQYEAVFESMKKKNEEQRTIIDKLTSSLAESEQRYKIAFQTNSALSEENKDYEDRLNFLKDELDREKKLRENQTKAIVLTTEMKCQSMIDEEKANSESEKRKIFAFVASQFKKFFDGRKTLDEETFKSIINGLKTDYDSVNDQLDGVRRLLGLSDDENPVDALSKLLLTMFMHK</sequence>
<dbReference type="AlphaFoldDB" id="A2DV97"/>
<accession>A2DV97</accession>
<name>A2DV97_TRIV3</name>
<evidence type="ECO:0000313" key="2">
    <source>
        <dbReference type="EMBL" id="EAY15693.1"/>
    </source>
</evidence>
<dbReference type="STRING" id="5722.A2DV97"/>
<dbReference type="SMR" id="A2DV97"/>
<gene>
    <name evidence="2" type="ORF">TVAG_406070</name>
</gene>
<dbReference type="FunCoup" id="A2DV97">
    <property type="interactions" value="28"/>
</dbReference>
<protein>
    <submittedName>
        <fullName evidence="2">Uncharacterized protein</fullName>
    </submittedName>
</protein>
<keyword evidence="3" id="KW-1185">Reference proteome</keyword>
<dbReference type="Proteomes" id="UP000001542">
    <property type="component" value="Unassembled WGS sequence"/>
</dbReference>
<feature type="coiled-coil region" evidence="1">
    <location>
        <begin position="15"/>
        <end position="134"/>
    </location>
</feature>
<dbReference type="RefSeq" id="XP_001327916.1">
    <property type="nucleotide sequence ID" value="XM_001327881.1"/>
</dbReference>
<evidence type="ECO:0000256" key="1">
    <source>
        <dbReference type="SAM" id="Coils"/>
    </source>
</evidence>
<dbReference type="Gene3D" id="1.20.5.1000">
    <property type="entry name" value="arf6 gtpase in complex with a specific effector, jip4"/>
    <property type="match status" value="1"/>
</dbReference>
<reference evidence="2" key="1">
    <citation type="submission" date="2006-10" db="EMBL/GenBank/DDBJ databases">
        <authorList>
            <person name="Amadeo P."/>
            <person name="Zhao Q."/>
            <person name="Wortman J."/>
            <person name="Fraser-Liggett C."/>
            <person name="Carlton J."/>
        </authorList>
    </citation>
    <scope>NUCLEOTIDE SEQUENCE</scope>
    <source>
        <strain evidence="2">G3</strain>
    </source>
</reference>
<reference evidence="2" key="2">
    <citation type="journal article" date="2007" name="Science">
        <title>Draft genome sequence of the sexually transmitted pathogen Trichomonas vaginalis.</title>
        <authorList>
            <person name="Carlton J.M."/>
            <person name="Hirt R.P."/>
            <person name="Silva J.C."/>
            <person name="Delcher A.L."/>
            <person name="Schatz M."/>
            <person name="Zhao Q."/>
            <person name="Wortman J.R."/>
            <person name="Bidwell S.L."/>
            <person name="Alsmark U.C.M."/>
            <person name="Besteiro S."/>
            <person name="Sicheritz-Ponten T."/>
            <person name="Noel C.J."/>
            <person name="Dacks J.B."/>
            <person name="Foster P.G."/>
            <person name="Simillion C."/>
            <person name="Van de Peer Y."/>
            <person name="Miranda-Saavedra D."/>
            <person name="Barton G.J."/>
            <person name="Westrop G.D."/>
            <person name="Mueller S."/>
            <person name="Dessi D."/>
            <person name="Fiori P.L."/>
            <person name="Ren Q."/>
            <person name="Paulsen I."/>
            <person name="Zhang H."/>
            <person name="Bastida-Corcuera F.D."/>
            <person name="Simoes-Barbosa A."/>
            <person name="Brown M.T."/>
            <person name="Hayes R.D."/>
            <person name="Mukherjee M."/>
            <person name="Okumura C.Y."/>
            <person name="Schneider R."/>
            <person name="Smith A.J."/>
            <person name="Vanacova S."/>
            <person name="Villalvazo M."/>
            <person name="Haas B.J."/>
            <person name="Pertea M."/>
            <person name="Feldblyum T.V."/>
            <person name="Utterback T.R."/>
            <person name="Shu C.L."/>
            <person name="Osoegawa K."/>
            <person name="de Jong P.J."/>
            <person name="Hrdy I."/>
            <person name="Horvathova L."/>
            <person name="Zubacova Z."/>
            <person name="Dolezal P."/>
            <person name="Malik S.B."/>
            <person name="Logsdon J.M. Jr."/>
            <person name="Henze K."/>
            <person name="Gupta A."/>
            <person name="Wang C.C."/>
            <person name="Dunne R.L."/>
            <person name="Upcroft J.A."/>
            <person name="Upcroft P."/>
            <person name="White O."/>
            <person name="Salzberg S.L."/>
            <person name="Tang P."/>
            <person name="Chiu C.-H."/>
            <person name="Lee Y.-S."/>
            <person name="Embley T.M."/>
            <person name="Coombs G.H."/>
            <person name="Mottram J.C."/>
            <person name="Tachezy J."/>
            <person name="Fraser-Liggett C.M."/>
            <person name="Johnson P.J."/>
        </authorList>
    </citation>
    <scope>NUCLEOTIDE SEQUENCE [LARGE SCALE GENOMIC DNA]</scope>
    <source>
        <strain evidence="2">G3</strain>
    </source>
</reference>
<dbReference type="OrthoDB" id="10036174at2759"/>
<dbReference type="KEGG" id="tva:4773700"/>
<dbReference type="VEuPathDB" id="TrichDB:TVAG_406070"/>
<evidence type="ECO:0000313" key="3">
    <source>
        <dbReference type="Proteomes" id="UP000001542"/>
    </source>
</evidence>
<feature type="coiled-coil region" evidence="1">
    <location>
        <begin position="186"/>
        <end position="383"/>
    </location>
</feature>
<dbReference type="EMBL" id="DS113252">
    <property type="protein sequence ID" value="EAY15693.1"/>
    <property type="molecule type" value="Genomic_DNA"/>
</dbReference>
<feature type="coiled-coil region" evidence="1">
    <location>
        <begin position="600"/>
        <end position="905"/>
    </location>
</feature>
<dbReference type="InParanoid" id="A2DV97"/>
<feature type="coiled-coil region" evidence="1">
    <location>
        <begin position="412"/>
        <end position="492"/>
    </location>
</feature>
<keyword evidence="1" id="KW-0175">Coiled coil</keyword>
<organism evidence="2 3">
    <name type="scientific">Trichomonas vaginalis (strain ATCC PRA-98 / G3)</name>
    <dbReference type="NCBI Taxonomy" id="412133"/>
    <lineage>
        <taxon>Eukaryota</taxon>
        <taxon>Metamonada</taxon>
        <taxon>Parabasalia</taxon>
        <taxon>Trichomonadida</taxon>
        <taxon>Trichomonadidae</taxon>
        <taxon>Trichomonas</taxon>
    </lineage>
</organism>
<proteinExistence type="predicted"/>